<dbReference type="PANTHER" id="PTHR24171">
    <property type="entry name" value="ANKYRIN REPEAT DOMAIN-CONTAINING PROTEIN 39-RELATED"/>
    <property type="match status" value="1"/>
</dbReference>
<keyword evidence="6 7" id="KW-0040">ANK repeat</keyword>
<dbReference type="EMBL" id="JACTNZ010000006">
    <property type="protein sequence ID" value="KAG5544868.1"/>
    <property type="molecule type" value="Genomic_DNA"/>
</dbReference>
<dbReference type="PROSITE" id="PS50011">
    <property type="entry name" value="PROTEIN_KINASE_DOM"/>
    <property type="match status" value="1"/>
</dbReference>
<dbReference type="SUPFAM" id="SSF56112">
    <property type="entry name" value="Protein kinase-like (PK-like)"/>
    <property type="match status" value="1"/>
</dbReference>
<feature type="compositionally biased region" description="Basic and acidic residues" evidence="8">
    <location>
        <begin position="20"/>
        <end position="30"/>
    </location>
</feature>
<dbReference type="AlphaFoldDB" id="A0AAV6JXG6"/>
<dbReference type="Gene3D" id="1.25.40.20">
    <property type="entry name" value="Ankyrin repeat-containing domain"/>
    <property type="match status" value="1"/>
</dbReference>
<dbReference type="InterPro" id="IPR000719">
    <property type="entry name" value="Prot_kinase_dom"/>
</dbReference>
<keyword evidence="11" id="KW-1185">Reference proteome</keyword>
<evidence type="ECO:0000256" key="8">
    <source>
        <dbReference type="SAM" id="MobiDB-lite"/>
    </source>
</evidence>
<dbReference type="GO" id="GO:0004842">
    <property type="term" value="F:ubiquitin-protein transferase activity"/>
    <property type="evidence" value="ECO:0007669"/>
    <property type="project" value="TreeGrafter"/>
</dbReference>
<evidence type="ECO:0000256" key="4">
    <source>
        <dbReference type="ARBA" id="ARBA00022777"/>
    </source>
</evidence>
<comment type="caution">
    <text evidence="10">The sequence shown here is derived from an EMBL/GenBank/DDBJ whole genome shotgun (WGS) entry which is preliminary data.</text>
</comment>
<evidence type="ECO:0000256" key="5">
    <source>
        <dbReference type="ARBA" id="ARBA00022840"/>
    </source>
</evidence>
<evidence type="ECO:0000256" key="1">
    <source>
        <dbReference type="ARBA" id="ARBA00022679"/>
    </source>
</evidence>
<reference evidence="10 11" key="1">
    <citation type="submission" date="2020-08" db="EMBL/GenBank/DDBJ databases">
        <title>Plant Genome Project.</title>
        <authorList>
            <person name="Zhang R.-G."/>
        </authorList>
    </citation>
    <scope>NUCLEOTIDE SEQUENCE [LARGE SCALE GENOMIC DNA]</scope>
    <source>
        <strain evidence="10">WSP0</strain>
        <tissue evidence="10">Leaf</tissue>
    </source>
</reference>
<evidence type="ECO:0000313" key="10">
    <source>
        <dbReference type="EMBL" id="KAG5544868.1"/>
    </source>
</evidence>
<organism evidence="10 11">
    <name type="scientific">Rhododendron griersonianum</name>
    <dbReference type="NCBI Taxonomy" id="479676"/>
    <lineage>
        <taxon>Eukaryota</taxon>
        <taxon>Viridiplantae</taxon>
        <taxon>Streptophyta</taxon>
        <taxon>Embryophyta</taxon>
        <taxon>Tracheophyta</taxon>
        <taxon>Spermatophyta</taxon>
        <taxon>Magnoliopsida</taxon>
        <taxon>eudicotyledons</taxon>
        <taxon>Gunneridae</taxon>
        <taxon>Pentapetalae</taxon>
        <taxon>asterids</taxon>
        <taxon>Ericales</taxon>
        <taxon>Ericaceae</taxon>
        <taxon>Ericoideae</taxon>
        <taxon>Rhodoreae</taxon>
        <taxon>Rhododendron</taxon>
    </lineage>
</organism>
<dbReference type="InterPro" id="IPR002110">
    <property type="entry name" value="Ankyrin_rpt"/>
</dbReference>
<dbReference type="PRINTS" id="PR01415">
    <property type="entry name" value="ANKYRIN"/>
</dbReference>
<keyword evidence="3" id="KW-0547">Nucleotide-binding</keyword>
<evidence type="ECO:0000256" key="6">
    <source>
        <dbReference type="ARBA" id="ARBA00023043"/>
    </source>
</evidence>
<accession>A0AAV6JXG6</accession>
<keyword evidence="4" id="KW-0418">Kinase</keyword>
<dbReference type="PIRSF" id="PIRSF000654">
    <property type="entry name" value="Integrin-linked_kinase"/>
    <property type="match status" value="1"/>
</dbReference>
<evidence type="ECO:0000313" key="11">
    <source>
        <dbReference type="Proteomes" id="UP000823749"/>
    </source>
</evidence>
<dbReference type="Pfam" id="PF07714">
    <property type="entry name" value="PK_Tyr_Ser-Thr"/>
    <property type="match status" value="1"/>
</dbReference>
<dbReference type="SMART" id="SM00219">
    <property type="entry name" value="TyrKc"/>
    <property type="match status" value="1"/>
</dbReference>
<dbReference type="PANTHER" id="PTHR24171:SF8">
    <property type="entry name" value="BRCA1-ASSOCIATED RING DOMAIN PROTEIN 1"/>
    <property type="match status" value="1"/>
</dbReference>
<dbReference type="GO" id="GO:0004713">
    <property type="term" value="F:protein tyrosine kinase activity"/>
    <property type="evidence" value="ECO:0007669"/>
    <property type="project" value="InterPro"/>
</dbReference>
<dbReference type="SMART" id="SM00248">
    <property type="entry name" value="ANK"/>
    <property type="match status" value="3"/>
</dbReference>
<feature type="repeat" description="ANK" evidence="7">
    <location>
        <begin position="74"/>
        <end position="106"/>
    </location>
</feature>
<dbReference type="InterPro" id="IPR001245">
    <property type="entry name" value="Ser-Thr/Tyr_kinase_cat_dom"/>
</dbReference>
<dbReference type="GO" id="GO:0085020">
    <property type="term" value="P:protein K6-linked ubiquitination"/>
    <property type="evidence" value="ECO:0007669"/>
    <property type="project" value="TreeGrafter"/>
</dbReference>
<protein>
    <recommendedName>
        <fullName evidence="9">Protein kinase domain-containing protein</fullName>
    </recommendedName>
</protein>
<dbReference type="SUPFAM" id="SSF48403">
    <property type="entry name" value="Ankyrin repeat"/>
    <property type="match status" value="1"/>
</dbReference>
<gene>
    <name evidence="10" type="ORF">RHGRI_017357</name>
</gene>
<feature type="region of interest" description="Disordered" evidence="8">
    <location>
        <begin position="1"/>
        <end position="34"/>
    </location>
</feature>
<dbReference type="InterPro" id="IPR011009">
    <property type="entry name" value="Kinase-like_dom_sf"/>
</dbReference>
<evidence type="ECO:0000259" key="9">
    <source>
        <dbReference type="PROSITE" id="PS50011"/>
    </source>
</evidence>
<evidence type="ECO:0000256" key="3">
    <source>
        <dbReference type="ARBA" id="ARBA00022741"/>
    </source>
</evidence>
<dbReference type="Gene3D" id="1.10.510.10">
    <property type="entry name" value="Transferase(Phosphotransferase) domain 1"/>
    <property type="match status" value="1"/>
</dbReference>
<keyword evidence="1" id="KW-0808">Transferase</keyword>
<dbReference type="FunFam" id="1.25.40.20:FF:000439">
    <property type="entry name" value="Integrin-linked protein kinase family"/>
    <property type="match status" value="1"/>
</dbReference>
<dbReference type="InterPro" id="IPR036770">
    <property type="entry name" value="Ankyrin_rpt-contain_sf"/>
</dbReference>
<name>A0AAV6JXG6_9ERIC</name>
<evidence type="ECO:0000256" key="7">
    <source>
        <dbReference type="PROSITE-ProRule" id="PRU00023"/>
    </source>
</evidence>
<keyword evidence="2" id="KW-0677">Repeat</keyword>
<dbReference type="GO" id="GO:0005524">
    <property type="term" value="F:ATP binding"/>
    <property type="evidence" value="ECO:0007669"/>
    <property type="project" value="UniProtKB-KW"/>
</dbReference>
<evidence type="ECO:0000256" key="2">
    <source>
        <dbReference type="ARBA" id="ARBA00022737"/>
    </source>
</evidence>
<dbReference type="InterPro" id="IPR020635">
    <property type="entry name" value="Tyr_kinase_cat_dom"/>
</dbReference>
<dbReference type="PROSITE" id="PS50088">
    <property type="entry name" value="ANK_REPEAT"/>
    <property type="match status" value="1"/>
</dbReference>
<dbReference type="Pfam" id="PF12796">
    <property type="entry name" value="Ank_2"/>
    <property type="match status" value="1"/>
</dbReference>
<dbReference type="PROSITE" id="PS50297">
    <property type="entry name" value="ANK_REP_REGION"/>
    <property type="match status" value="1"/>
</dbReference>
<dbReference type="FunFam" id="3.30.200.20:FF:000180">
    <property type="entry name" value="serine/threonine-protein kinase STY46-like"/>
    <property type="match status" value="1"/>
</dbReference>
<feature type="domain" description="Protein kinase" evidence="9">
    <location>
        <begin position="101"/>
        <end position="284"/>
    </location>
</feature>
<feature type="compositionally biased region" description="Polar residues" evidence="8">
    <location>
        <begin position="1"/>
        <end position="17"/>
    </location>
</feature>
<dbReference type="Proteomes" id="UP000823749">
    <property type="component" value="Chromosome 6"/>
</dbReference>
<proteinExistence type="predicted"/>
<sequence length="284" mass="31834">MESNKAQQARFGRQSSLAPPERHEDSRGFDDEVEVLPEGIDPRVRLMYLANEGDSEGIRELLDSGTDVNFKDVDGRTALHVAACQGRTDVVQLLLRRGADVNLEDRWGSTPFADAIFYKNHEVIKLLEEHGAKPPVAPMHVQNAREVPEYEIHPSELDFTKSVNITKGTFCSASWRGIQVAVKLLGEELFTDEDKIKAFTDELALLQKIRHPNVVQFLGAVTQSSPMMIVTEYLPKGDLRAFLKRKGSLKPIIAVKFALDIARLVCLLWFRAGIMHTSLISDEI</sequence>
<keyword evidence="5" id="KW-0067">ATP-binding</keyword>